<name>A0A7W7G8W4_9ACTN</name>
<proteinExistence type="predicted"/>
<dbReference type="AlphaFoldDB" id="A0A7W7G8W4"/>
<accession>A0A7W7G8W4</accession>
<sequence>MTVHCRAIHNGVRYCDKVAAYRATFTDCPVCAREGFLTCFGHSVCADDAADLRADQFVFVLDGASAVVSNLRMAV</sequence>
<dbReference type="EMBL" id="JACHND010000001">
    <property type="protein sequence ID" value="MBB4702203.1"/>
    <property type="molecule type" value="Genomic_DNA"/>
</dbReference>
<organism evidence="1 2">
    <name type="scientific">Sphaerisporangium siamense</name>
    <dbReference type="NCBI Taxonomy" id="795645"/>
    <lineage>
        <taxon>Bacteria</taxon>
        <taxon>Bacillati</taxon>
        <taxon>Actinomycetota</taxon>
        <taxon>Actinomycetes</taxon>
        <taxon>Streptosporangiales</taxon>
        <taxon>Streptosporangiaceae</taxon>
        <taxon>Sphaerisporangium</taxon>
    </lineage>
</organism>
<dbReference type="RefSeq" id="WP_184881788.1">
    <property type="nucleotide sequence ID" value="NZ_BOOV01000026.1"/>
</dbReference>
<gene>
    <name evidence="1" type="ORF">BJ982_003747</name>
</gene>
<evidence type="ECO:0000313" key="2">
    <source>
        <dbReference type="Proteomes" id="UP000542210"/>
    </source>
</evidence>
<comment type="caution">
    <text evidence="1">The sequence shown here is derived from an EMBL/GenBank/DDBJ whole genome shotgun (WGS) entry which is preliminary data.</text>
</comment>
<keyword evidence="2" id="KW-1185">Reference proteome</keyword>
<evidence type="ECO:0000313" key="1">
    <source>
        <dbReference type="EMBL" id="MBB4702203.1"/>
    </source>
</evidence>
<dbReference type="Proteomes" id="UP000542210">
    <property type="component" value="Unassembled WGS sequence"/>
</dbReference>
<reference evidence="1 2" key="1">
    <citation type="submission" date="2020-08" db="EMBL/GenBank/DDBJ databases">
        <title>Sequencing the genomes of 1000 actinobacteria strains.</title>
        <authorList>
            <person name="Klenk H.-P."/>
        </authorList>
    </citation>
    <scope>NUCLEOTIDE SEQUENCE [LARGE SCALE GENOMIC DNA]</scope>
    <source>
        <strain evidence="1 2">DSM 45784</strain>
    </source>
</reference>
<protein>
    <submittedName>
        <fullName evidence="1">Uncharacterized protein</fullName>
    </submittedName>
</protein>